<gene>
    <name evidence="3" type="ORF">IB286_00135</name>
</gene>
<accession>A0A927BZG9</accession>
<sequence>MSAANEISIMLINTLFSLVLMAFVLRLLLQLVRADFYNPISQTIVKFTNPVVLPLRRAIPPIGRIDSASLIAALLIQALTITLLFKLYTSTFPNPAQLIIWSILGLCSLVIQFYFLAIIGTIIMSWIAQGSYHPAAAILHQLTEPVMAPFRKLIPPLGGLDLSPILVFLSINVIEVLLRHAAASVGLYPALVFGL</sequence>
<name>A0A927BZG9_9GAMM</name>
<comment type="similarity">
    <text evidence="1">Belongs to the YggT family.</text>
</comment>
<evidence type="ECO:0000313" key="4">
    <source>
        <dbReference type="Proteomes" id="UP000610558"/>
    </source>
</evidence>
<keyword evidence="4" id="KW-1185">Reference proteome</keyword>
<protein>
    <submittedName>
        <fullName evidence="3">YggT family protein</fullName>
    </submittedName>
</protein>
<reference evidence="3" key="1">
    <citation type="submission" date="2020-09" db="EMBL/GenBank/DDBJ databases">
        <authorList>
            <person name="Yoon J.-W."/>
        </authorList>
    </citation>
    <scope>NUCLEOTIDE SEQUENCE</scope>
    <source>
        <strain evidence="3">KMU-158</strain>
    </source>
</reference>
<evidence type="ECO:0000256" key="2">
    <source>
        <dbReference type="SAM" id="Phobius"/>
    </source>
</evidence>
<feature type="transmembrane region" description="Helical" evidence="2">
    <location>
        <begin position="70"/>
        <end position="88"/>
    </location>
</feature>
<dbReference type="PANTHER" id="PTHR33219:SF14">
    <property type="entry name" value="PROTEIN COFACTOR ASSEMBLY OF COMPLEX C SUBUNIT B CCB3, CHLOROPLASTIC-RELATED"/>
    <property type="match status" value="1"/>
</dbReference>
<proteinExistence type="inferred from homology"/>
<dbReference type="PANTHER" id="PTHR33219">
    <property type="entry name" value="YLMG HOMOLOG PROTEIN 2, CHLOROPLASTIC"/>
    <property type="match status" value="1"/>
</dbReference>
<evidence type="ECO:0000313" key="3">
    <source>
        <dbReference type="EMBL" id="MBD2857393.1"/>
    </source>
</evidence>
<dbReference type="EMBL" id="JACXLD010000001">
    <property type="protein sequence ID" value="MBD2857393.1"/>
    <property type="molecule type" value="Genomic_DNA"/>
</dbReference>
<keyword evidence="2" id="KW-0812">Transmembrane</keyword>
<dbReference type="GO" id="GO:0016020">
    <property type="term" value="C:membrane"/>
    <property type="evidence" value="ECO:0007669"/>
    <property type="project" value="InterPro"/>
</dbReference>
<dbReference type="RefSeq" id="WP_190761649.1">
    <property type="nucleotide sequence ID" value="NZ_JACXLD010000001.1"/>
</dbReference>
<feature type="transmembrane region" description="Helical" evidence="2">
    <location>
        <begin position="7"/>
        <end position="29"/>
    </location>
</feature>
<dbReference type="Pfam" id="PF02325">
    <property type="entry name" value="CCB3_YggT"/>
    <property type="match status" value="2"/>
</dbReference>
<dbReference type="Proteomes" id="UP000610558">
    <property type="component" value="Unassembled WGS sequence"/>
</dbReference>
<dbReference type="InterPro" id="IPR003425">
    <property type="entry name" value="CCB3/YggT"/>
</dbReference>
<organism evidence="3 4">
    <name type="scientific">Spongiibacter pelagi</name>
    <dbReference type="NCBI Taxonomy" id="2760804"/>
    <lineage>
        <taxon>Bacteria</taxon>
        <taxon>Pseudomonadati</taxon>
        <taxon>Pseudomonadota</taxon>
        <taxon>Gammaproteobacteria</taxon>
        <taxon>Cellvibrionales</taxon>
        <taxon>Spongiibacteraceae</taxon>
        <taxon>Spongiibacter</taxon>
    </lineage>
</organism>
<evidence type="ECO:0000256" key="1">
    <source>
        <dbReference type="ARBA" id="ARBA00010894"/>
    </source>
</evidence>
<keyword evidence="2" id="KW-0472">Membrane</keyword>
<dbReference type="AlphaFoldDB" id="A0A927BZG9"/>
<feature type="transmembrane region" description="Helical" evidence="2">
    <location>
        <begin position="100"/>
        <end position="127"/>
    </location>
</feature>
<keyword evidence="2" id="KW-1133">Transmembrane helix</keyword>
<comment type="caution">
    <text evidence="3">The sequence shown here is derived from an EMBL/GenBank/DDBJ whole genome shotgun (WGS) entry which is preliminary data.</text>
</comment>